<proteinExistence type="predicted"/>
<dbReference type="PANTHER" id="PTHR33495">
    <property type="entry name" value="ANTI-SIGMA FACTOR ANTAGONIST TM_1081-RELATED-RELATED"/>
    <property type="match status" value="1"/>
</dbReference>
<sequence length="173" mass="18527">MAWPEDDARHREVLAALRAWAREIDSVPYPPGLDIEALMARHYASLRDEADSVMTMTVTATPEVTVLAVRGEADVSGTMRLRRRLGEEIELAPRALVLDLTGMDHCSARGVAVLLEATGEAEAAGVPFAIAGCAPVVRRAVDALGLDTALPIHPTTAAAVEWLELLGRLKAAR</sequence>
<accession>A0A1K1SKG9</accession>
<dbReference type="PROSITE" id="PS50801">
    <property type="entry name" value="STAS"/>
    <property type="match status" value="1"/>
</dbReference>
<feature type="domain" description="STAS" evidence="1">
    <location>
        <begin position="54"/>
        <end position="163"/>
    </location>
</feature>
<dbReference type="RefSeq" id="WP_245805146.1">
    <property type="nucleotide sequence ID" value="NZ_FPJG01000006.1"/>
</dbReference>
<dbReference type="AlphaFoldDB" id="A0A1K1SKG9"/>
<dbReference type="InterPro" id="IPR036513">
    <property type="entry name" value="STAS_dom_sf"/>
</dbReference>
<dbReference type="InterPro" id="IPR002645">
    <property type="entry name" value="STAS_dom"/>
</dbReference>
<dbReference type="EMBL" id="FPJG01000006">
    <property type="protein sequence ID" value="SFW84806.1"/>
    <property type="molecule type" value="Genomic_DNA"/>
</dbReference>
<dbReference type="Proteomes" id="UP000182740">
    <property type="component" value="Unassembled WGS sequence"/>
</dbReference>
<dbReference type="CDD" id="cd07043">
    <property type="entry name" value="STAS_anti-anti-sigma_factors"/>
    <property type="match status" value="1"/>
</dbReference>
<dbReference type="Pfam" id="PF01740">
    <property type="entry name" value="STAS"/>
    <property type="match status" value="1"/>
</dbReference>
<dbReference type="STRING" id="546364.SAMN04489730_5957"/>
<dbReference type="Gene3D" id="3.30.750.24">
    <property type="entry name" value="STAS domain"/>
    <property type="match status" value="1"/>
</dbReference>
<name>A0A1K1SKG9_9PSEU</name>
<evidence type="ECO:0000313" key="3">
    <source>
        <dbReference type="Proteomes" id="UP000182740"/>
    </source>
</evidence>
<protein>
    <submittedName>
        <fullName evidence="2">Anti-anti-sigma factor</fullName>
    </submittedName>
</protein>
<reference evidence="3" key="1">
    <citation type="submission" date="2016-11" db="EMBL/GenBank/DDBJ databases">
        <authorList>
            <person name="Varghese N."/>
            <person name="Submissions S."/>
        </authorList>
    </citation>
    <scope>NUCLEOTIDE SEQUENCE [LARGE SCALE GENOMIC DNA]</scope>
    <source>
        <strain evidence="3">DSM 44671</strain>
    </source>
</reference>
<dbReference type="SUPFAM" id="SSF52091">
    <property type="entry name" value="SpoIIaa-like"/>
    <property type="match status" value="1"/>
</dbReference>
<keyword evidence="3" id="KW-1185">Reference proteome</keyword>
<dbReference type="PANTHER" id="PTHR33495:SF2">
    <property type="entry name" value="ANTI-SIGMA FACTOR ANTAGONIST TM_1081-RELATED"/>
    <property type="match status" value="1"/>
</dbReference>
<gene>
    <name evidence="2" type="ORF">SAMN04489730_5957</name>
</gene>
<evidence type="ECO:0000259" key="1">
    <source>
        <dbReference type="PROSITE" id="PS50801"/>
    </source>
</evidence>
<organism evidence="2 3">
    <name type="scientific">Amycolatopsis australiensis</name>
    <dbReference type="NCBI Taxonomy" id="546364"/>
    <lineage>
        <taxon>Bacteria</taxon>
        <taxon>Bacillati</taxon>
        <taxon>Actinomycetota</taxon>
        <taxon>Actinomycetes</taxon>
        <taxon>Pseudonocardiales</taxon>
        <taxon>Pseudonocardiaceae</taxon>
        <taxon>Amycolatopsis</taxon>
    </lineage>
</organism>
<dbReference type="GO" id="GO:0043856">
    <property type="term" value="F:anti-sigma factor antagonist activity"/>
    <property type="evidence" value="ECO:0007669"/>
    <property type="project" value="TreeGrafter"/>
</dbReference>
<evidence type="ECO:0000313" key="2">
    <source>
        <dbReference type="EMBL" id="SFW84806.1"/>
    </source>
</evidence>